<dbReference type="PRINTS" id="PR00448">
    <property type="entry name" value="NSFATTACHMNT"/>
</dbReference>
<dbReference type="Proteomes" id="UP001179952">
    <property type="component" value="Unassembled WGS sequence"/>
</dbReference>
<dbReference type="SMART" id="SM00028">
    <property type="entry name" value="TPR"/>
    <property type="match status" value="2"/>
</dbReference>
<reference evidence="9" key="2">
    <citation type="submission" date="2023-06" db="EMBL/GenBank/DDBJ databases">
        <authorList>
            <person name="Ma L."/>
            <person name="Liu K.-W."/>
            <person name="Li Z."/>
            <person name="Hsiao Y.-Y."/>
            <person name="Qi Y."/>
            <person name="Fu T."/>
            <person name="Tang G."/>
            <person name="Zhang D."/>
            <person name="Sun W.-H."/>
            <person name="Liu D.-K."/>
            <person name="Li Y."/>
            <person name="Chen G.-Z."/>
            <person name="Liu X.-D."/>
            <person name="Liao X.-Y."/>
            <person name="Jiang Y.-T."/>
            <person name="Yu X."/>
            <person name="Hao Y."/>
            <person name="Huang J."/>
            <person name="Zhao X.-W."/>
            <person name="Ke S."/>
            <person name="Chen Y.-Y."/>
            <person name="Wu W.-L."/>
            <person name="Hsu J.-L."/>
            <person name="Lin Y.-F."/>
            <person name="Huang M.-D."/>
            <person name="Li C.-Y."/>
            <person name="Huang L."/>
            <person name="Wang Z.-W."/>
            <person name="Zhao X."/>
            <person name="Zhong W.-Y."/>
            <person name="Peng D.-H."/>
            <person name="Ahmad S."/>
            <person name="Lan S."/>
            <person name="Zhang J.-S."/>
            <person name="Tsai W.-C."/>
            <person name="Van De Peer Y."/>
            <person name="Liu Z.-J."/>
        </authorList>
    </citation>
    <scope>NUCLEOTIDE SEQUENCE</scope>
    <source>
        <strain evidence="9">SCP</strain>
        <tissue evidence="9">Leaves</tissue>
    </source>
</reference>
<feature type="repeat" description="TPR" evidence="7">
    <location>
        <begin position="112"/>
        <end position="145"/>
    </location>
</feature>
<keyword evidence="10" id="KW-1185">Reference proteome</keyword>
<dbReference type="PANTHER" id="PTHR13768:SF8">
    <property type="entry name" value="ALPHA-SOLUBLE NSF ATTACHMENT PROTEIN"/>
    <property type="match status" value="1"/>
</dbReference>
<reference evidence="9" key="1">
    <citation type="journal article" date="2023" name="Nat. Commun.">
        <title>Diploid and tetraploid genomes of Acorus and the evolution of monocots.</title>
        <authorList>
            <person name="Ma L."/>
            <person name="Liu K.W."/>
            <person name="Li Z."/>
            <person name="Hsiao Y.Y."/>
            <person name="Qi Y."/>
            <person name="Fu T."/>
            <person name="Tang G.D."/>
            <person name="Zhang D."/>
            <person name="Sun W.H."/>
            <person name="Liu D.K."/>
            <person name="Li Y."/>
            <person name="Chen G.Z."/>
            <person name="Liu X.D."/>
            <person name="Liao X.Y."/>
            <person name="Jiang Y.T."/>
            <person name="Yu X."/>
            <person name="Hao Y."/>
            <person name="Huang J."/>
            <person name="Zhao X.W."/>
            <person name="Ke S."/>
            <person name="Chen Y.Y."/>
            <person name="Wu W.L."/>
            <person name="Hsu J.L."/>
            <person name="Lin Y.F."/>
            <person name="Huang M.D."/>
            <person name="Li C.Y."/>
            <person name="Huang L."/>
            <person name="Wang Z.W."/>
            <person name="Zhao X."/>
            <person name="Zhong W.Y."/>
            <person name="Peng D.H."/>
            <person name="Ahmad S."/>
            <person name="Lan S."/>
            <person name="Zhang J.S."/>
            <person name="Tsai W.C."/>
            <person name="Van de Peer Y."/>
            <person name="Liu Z.J."/>
        </authorList>
    </citation>
    <scope>NUCLEOTIDE SEQUENCE</scope>
    <source>
        <strain evidence="9">SCP</strain>
    </source>
</reference>
<dbReference type="InterPro" id="IPR000744">
    <property type="entry name" value="NSF_attach"/>
</dbReference>
<dbReference type="GO" id="GO:0031201">
    <property type="term" value="C:SNARE complex"/>
    <property type="evidence" value="ECO:0007669"/>
    <property type="project" value="TreeGrafter"/>
</dbReference>
<evidence type="ECO:0000256" key="8">
    <source>
        <dbReference type="RuleBase" id="RU367013"/>
    </source>
</evidence>
<organism evidence="9 10">
    <name type="scientific">Acorus gramineus</name>
    <name type="common">Dwarf sweet flag</name>
    <dbReference type="NCBI Taxonomy" id="55184"/>
    <lineage>
        <taxon>Eukaryota</taxon>
        <taxon>Viridiplantae</taxon>
        <taxon>Streptophyta</taxon>
        <taxon>Embryophyta</taxon>
        <taxon>Tracheophyta</taxon>
        <taxon>Spermatophyta</taxon>
        <taxon>Magnoliopsida</taxon>
        <taxon>Liliopsida</taxon>
        <taxon>Acoraceae</taxon>
        <taxon>Acorus</taxon>
    </lineage>
</organism>
<dbReference type="AlphaFoldDB" id="A0AAV9AKZ3"/>
<gene>
    <name evidence="9" type="ORF">QJS04_geneDACA011189</name>
</gene>
<evidence type="ECO:0000256" key="3">
    <source>
        <dbReference type="ARBA" id="ARBA00022448"/>
    </source>
</evidence>
<dbReference type="Pfam" id="PF14938">
    <property type="entry name" value="SNAP"/>
    <property type="match status" value="1"/>
</dbReference>
<sequence>MADQTAKGDEYEKKAEKKINGWSVFGSKYEDAADLFDKSANCFKLAKNWERAGSVYVKLASCHLKLNSKHEAASAYVDAANCYKKVASQEAISCLNQAVNLFMEIGRLNMAARYYKEIAELYEAEQNFEKAMEYFDKAADLFQSEEVTTSANQCKQKVAEYAAQLEQYPKAIEIFEAIARQFLKNNLLKYSVKGILLNAGLCQLCRGDVVAITNSLEQYQELDFNFSGTREYKFLSDLAASMDEEDVGKFTDVVKEFDSMTRLDPWKTTLLLRAKNALKSKEDEEDDLT</sequence>
<keyword evidence="3 8" id="KW-0813">Transport</keyword>
<evidence type="ECO:0000256" key="5">
    <source>
        <dbReference type="ARBA" id="ARBA00022927"/>
    </source>
</evidence>
<dbReference type="PANTHER" id="PTHR13768">
    <property type="entry name" value="SOLUBLE NSF ATTACHMENT PROTEIN SNAP"/>
    <property type="match status" value="1"/>
</dbReference>
<comment type="subcellular location">
    <subcellularLocation>
        <location evidence="1 8">Membrane</location>
        <topology evidence="1 8">Peripheral membrane protein</topology>
    </subcellularLocation>
</comment>
<evidence type="ECO:0000313" key="10">
    <source>
        <dbReference type="Proteomes" id="UP001179952"/>
    </source>
</evidence>
<name>A0AAV9AKZ3_ACOGR</name>
<dbReference type="FunFam" id="1.25.40.10:FF:000049">
    <property type="entry name" value="Alpha-soluble NSF attachment protein-like"/>
    <property type="match status" value="1"/>
</dbReference>
<proteinExistence type="inferred from homology"/>
<dbReference type="EMBL" id="JAUJYN010000008">
    <property type="protein sequence ID" value="KAK1264989.1"/>
    <property type="molecule type" value="Genomic_DNA"/>
</dbReference>
<dbReference type="GO" id="GO:0035494">
    <property type="term" value="P:SNARE complex disassembly"/>
    <property type="evidence" value="ECO:0007669"/>
    <property type="project" value="TreeGrafter"/>
</dbReference>
<evidence type="ECO:0000256" key="6">
    <source>
        <dbReference type="ARBA" id="ARBA00023136"/>
    </source>
</evidence>
<dbReference type="GO" id="GO:0005774">
    <property type="term" value="C:vacuolar membrane"/>
    <property type="evidence" value="ECO:0007669"/>
    <property type="project" value="TreeGrafter"/>
</dbReference>
<keyword evidence="5 8" id="KW-0653">Protein transport</keyword>
<dbReference type="Gene3D" id="1.25.40.10">
    <property type="entry name" value="Tetratricopeptide repeat domain"/>
    <property type="match status" value="1"/>
</dbReference>
<dbReference type="PROSITE" id="PS50005">
    <property type="entry name" value="TPR"/>
    <property type="match status" value="1"/>
</dbReference>
<evidence type="ECO:0000256" key="7">
    <source>
        <dbReference type="PROSITE-ProRule" id="PRU00339"/>
    </source>
</evidence>
<dbReference type="InterPro" id="IPR019734">
    <property type="entry name" value="TPR_rpt"/>
</dbReference>
<comment type="caution">
    <text evidence="9">The sequence shown here is derived from an EMBL/GenBank/DDBJ whole genome shotgun (WGS) entry which is preliminary data.</text>
</comment>
<keyword evidence="4 8" id="KW-0931">ER-Golgi transport</keyword>
<evidence type="ECO:0008006" key="11">
    <source>
        <dbReference type="Google" id="ProtNLM"/>
    </source>
</evidence>
<dbReference type="InterPro" id="IPR011990">
    <property type="entry name" value="TPR-like_helical_dom_sf"/>
</dbReference>
<evidence type="ECO:0000256" key="2">
    <source>
        <dbReference type="ARBA" id="ARBA00010050"/>
    </source>
</evidence>
<comment type="function">
    <text evidence="8">Required for vesicular transport between the endoplasmic reticulum and the Golgi apparatus.</text>
</comment>
<comment type="similarity">
    <text evidence="2 8">Belongs to the SNAP family.</text>
</comment>
<evidence type="ECO:0000313" key="9">
    <source>
        <dbReference type="EMBL" id="KAK1264989.1"/>
    </source>
</evidence>
<dbReference type="SUPFAM" id="SSF48452">
    <property type="entry name" value="TPR-like"/>
    <property type="match status" value="1"/>
</dbReference>
<keyword evidence="7" id="KW-0802">TPR repeat</keyword>
<keyword evidence="6 8" id="KW-0472">Membrane</keyword>
<evidence type="ECO:0000256" key="1">
    <source>
        <dbReference type="ARBA" id="ARBA00004170"/>
    </source>
</evidence>
<accession>A0AAV9AKZ3</accession>
<dbReference type="GO" id="GO:0005483">
    <property type="term" value="F:soluble NSF attachment protein activity"/>
    <property type="evidence" value="ECO:0007669"/>
    <property type="project" value="UniProtKB-ARBA"/>
</dbReference>
<dbReference type="CDD" id="cd15832">
    <property type="entry name" value="SNAP"/>
    <property type="match status" value="1"/>
</dbReference>
<evidence type="ECO:0000256" key="4">
    <source>
        <dbReference type="ARBA" id="ARBA00022892"/>
    </source>
</evidence>
<protein>
    <recommendedName>
        <fullName evidence="11">Alpha-soluble NSF attachment protein</fullName>
    </recommendedName>
</protein>
<dbReference type="GO" id="GO:0006886">
    <property type="term" value="P:intracellular protein transport"/>
    <property type="evidence" value="ECO:0007669"/>
    <property type="project" value="UniProtKB-UniRule"/>
</dbReference>
<dbReference type="GO" id="GO:0019905">
    <property type="term" value="F:syntaxin binding"/>
    <property type="evidence" value="ECO:0007669"/>
    <property type="project" value="TreeGrafter"/>
</dbReference>